<organism evidence="1 2">
    <name type="scientific">Pseudotamlana agarivorans</name>
    <dbReference type="NCBI Taxonomy" id="481183"/>
    <lineage>
        <taxon>Bacteria</taxon>
        <taxon>Pseudomonadati</taxon>
        <taxon>Bacteroidota</taxon>
        <taxon>Flavobacteriia</taxon>
        <taxon>Flavobacteriales</taxon>
        <taxon>Flavobacteriaceae</taxon>
        <taxon>Pseudotamlana</taxon>
    </lineage>
</organism>
<evidence type="ECO:0000313" key="2">
    <source>
        <dbReference type="Proteomes" id="UP001647509"/>
    </source>
</evidence>
<accession>A0ACC5U7S7</accession>
<comment type="caution">
    <text evidence="1">The sequence shown here is derived from an EMBL/GenBank/DDBJ whole genome shotgun (WGS) entry which is preliminary data.</text>
</comment>
<sequence length="431" mass="47694">MKLKLVNMNYLVLFSAILLTVSCTSKKKSQLEKENHSADSLQNTEGHEASINYADDVKFMADYIDVIQLTDASQESKVALSAALQGRVMTSSAFGDQGRSYGWINRELFASRDTLDHINVFGGEERFWLGPEGGQYSIFFKKGAEFTLENWYTPRLIDLEPFEVKSVSSEKAVFTKKASLENYSGFTFDMGIEREISILSKSELQKALGLSSLADGIKTVGYQTKNTMTNLGETAWEKDTGLLSMWMLGMFNHSPHTTILIPFIKGDDAELGQVVNDNYFGKVPSDRLKVKDGVIYFKGDGEYRSKIGLSPRRAKSIAGSYDSENGVLTIVKYNKPAGITDYVNSMWEIQDKPFEGDVINAYNDGEPEPGAKPLGPFYELETSSPALALKAGESGTHIQLTCHLEGDSESLNPIIKELFGVTVDDIKAAFN</sequence>
<evidence type="ECO:0000313" key="1">
    <source>
        <dbReference type="EMBL" id="MBU2950388.1"/>
    </source>
</evidence>
<keyword evidence="2" id="KW-1185">Reference proteome</keyword>
<protein>
    <submittedName>
        <fullName evidence="1">Uncharacterized protein</fullName>
    </submittedName>
</protein>
<reference evidence="1" key="1">
    <citation type="submission" date="2021-05" db="EMBL/GenBank/DDBJ databases">
        <title>Draft genomes of bacteria isolated from model marine particles.</title>
        <authorList>
            <person name="Datta M.S."/>
            <person name="Schwartzman J.A."/>
            <person name="Enke T.N."/>
            <person name="Saavedra J."/>
            <person name="Cermak N."/>
            <person name="Cordero O.X."/>
        </authorList>
    </citation>
    <scope>NUCLEOTIDE SEQUENCE</scope>
    <source>
        <strain evidence="1">I2M19</strain>
    </source>
</reference>
<gene>
    <name evidence="1" type="ORF">KO493_06745</name>
</gene>
<dbReference type="EMBL" id="JAHKPD010000012">
    <property type="protein sequence ID" value="MBU2950388.1"/>
    <property type="molecule type" value="Genomic_DNA"/>
</dbReference>
<proteinExistence type="predicted"/>
<dbReference type="Proteomes" id="UP001647509">
    <property type="component" value="Unassembled WGS sequence"/>
</dbReference>
<name>A0ACC5U7S7_9FLAO</name>